<comment type="subcellular location">
    <subcellularLocation>
        <location evidence="1">Nucleus</location>
        <location evidence="1">Nucleolus</location>
    </subcellularLocation>
</comment>
<protein>
    <submittedName>
        <fullName evidence="8">U3 small nucleolar RNA-associated protein 6-like protein</fullName>
    </submittedName>
</protein>
<dbReference type="GO" id="GO:0034388">
    <property type="term" value="C:Pwp2p-containing subcomplex of 90S preribosome"/>
    <property type="evidence" value="ECO:0007669"/>
    <property type="project" value="TreeGrafter"/>
</dbReference>
<dbReference type="InterPro" id="IPR013949">
    <property type="entry name" value="Utp6"/>
</dbReference>
<organism evidence="8 9">
    <name type="scientific">Hypsibius exemplaris</name>
    <name type="common">Freshwater tardigrade</name>
    <dbReference type="NCBI Taxonomy" id="2072580"/>
    <lineage>
        <taxon>Eukaryota</taxon>
        <taxon>Metazoa</taxon>
        <taxon>Ecdysozoa</taxon>
        <taxon>Tardigrada</taxon>
        <taxon>Eutardigrada</taxon>
        <taxon>Parachela</taxon>
        <taxon>Hypsibioidea</taxon>
        <taxon>Hypsibiidae</taxon>
        <taxon>Hypsibius</taxon>
    </lineage>
</organism>
<sequence length="606" mass="69590">MAEFVDRRMESALQELEQLVKAKICTDEEIKSIVKTLRKLEYNVGRHGKSVEDHLKYVKYEMEFLELIRERRKRLGYNFKFNEIEGSVGKRCQTRLLRAEGRHPGSMEVWDLHVELCRFLNWHPMASQVFIRMLQVHSDKPEVWIKAANFELKENGSPDTARELFMKALRWHPKNEELWREYLLAELKIASNVYARAELLGVSTADLVKGDDPIATGKLVMAVARNAMLTVPDVDFSASLYRAIHTTQISLKLPEELWKPLSEFILSEMERSHGALPAYWKRRAEFCLLPTRSTANGDTLTEYETINAEKAAFEVLDSAIEKNDSADMWQEYMEFFVDLYSESAAKSDDRLHLLKKRFEKAHEIFQMAEQKKAVGFSHLLSWSRILFARRRVQEALAVLSKAALVLPVTLDGFAKLIQCYETVSTDSGAVIPLIQRAKATLPKTDPEFWRHLISWTLQHQPSDAEAVFRDALRQTRPVVASSALLYLQWAYRESTGKGRKVYQELCKTPGAFTEPLIKWVLEEEEKRRKAPIALLRKILDQALIAHGSTSADLWIDYIQLELTYPGGDALKSSQMVWKAQRALKPEAVALFTSMYNLITADESESG</sequence>
<dbReference type="InterPro" id="IPR003107">
    <property type="entry name" value="HAT"/>
</dbReference>
<keyword evidence="4" id="KW-0677">Repeat</keyword>
<evidence type="ECO:0000313" key="8">
    <source>
        <dbReference type="EMBL" id="OQV22937.1"/>
    </source>
</evidence>
<keyword evidence="9" id="KW-1185">Reference proteome</keyword>
<evidence type="ECO:0000256" key="1">
    <source>
        <dbReference type="ARBA" id="ARBA00004604"/>
    </source>
</evidence>
<dbReference type="InterPro" id="IPR055347">
    <property type="entry name" value="UTP6_N"/>
</dbReference>
<dbReference type="InterPro" id="IPR056907">
    <property type="entry name" value="UTP6_C"/>
</dbReference>
<dbReference type="AlphaFoldDB" id="A0A1W0X5R4"/>
<reference evidence="9" key="1">
    <citation type="submission" date="2017-01" db="EMBL/GenBank/DDBJ databases">
        <title>Comparative genomics of anhydrobiosis in the tardigrade Hypsibius dujardini.</title>
        <authorList>
            <person name="Yoshida Y."/>
            <person name="Koutsovoulos G."/>
            <person name="Laetsch D."/>
            <person name="Stevens L."/>
            <person name="Kumar S."/>
            <person name="Horikawa D."/>
            <person name="Ishino K."/>
            <person name="Komine S."/>
            <person name="Tomita M."/>
            <person name="Blaxter M."/>
            <person name="Arakawa K."/>
        </authorList>
    </citation>
    <scope>NUCLEOTIDE SEQUENCE [LARGE SCALE GENOMIC DNA]</scope>
    <source>
        <strain evidence="9">Z151</strain>
    </source>
</reference>
<dbReference type="GO" id="GO:0032040">
    <property type="term" value="C:small-subunit processome"/>
    <property type="evidence" value="ECO:0007669"/>
    <property type="project" value="TreeGrafter"/>
</dbReference>
<accession>A0A1W0X5R4</accession>
<keyword evidence="3" id="KW-0698">rRNA processing</keyword>
<evidence type="ECO:0000256" key="3">
    <source>
        <dbReference type="ARBA" id="ARBA00022552"/>
    </source>
</evidence>
<evidence type="ECO:0000313" key="9">
    <source>
        <dbReference type="Proteomes" id="UP000192578"/>
    </source>
</evidence>
<dbReference type="EMBL" id="MTYJ01000014">
    <property type="protein sequence ID" value="OQV22937.1"/>
    <property type="molecule type" value="Genomic_DNA"/>
</dbReference>
<dbReference type="Gene3D" id="1.25.40.10">
    <property type="entry name" value="Tetratricopeptide repeat domain"/>
    <property type="match status" value="2"/>
</dbReference>
<dbReference type="OrthoDB" id="28112at2759"/>
<keyword evidence="5" id="KW-0539">Nucleus</keyword>
<feature type="domain" description="U3 small nucleolar RNA-associated protein 6 homolog C-terminal" evidence="7">
    <location>
        <begin position="313"/>
        <end position="583"/>
    </location>
</feature>
<gene>
    <name evidence="8" type="ORF">BV898_02988</name>
</gene>
<dbReference type="GO" id="GO:0030515">
    <property type="term" value="F:snoRNA binding"/>
    <property type="evidence" value="ECO:0007669"/>
    <property type="project" value="InterPro"/>
</dbReference>
<evidence type="ECO:0000256" key="5">
    <source>
        <dbReference type="ARBA" id="ARBA00023242"/>
    </source>
</evidence>
<dbReference type="GO" id="GO:0000462">
    <property type="term" value="P:maturation of SSU-rRNA from tricistronic rRNA transcript (SSU-rRNA, 5.8S rRNA, LSU-rRNA)"/>
    <property type="evidence" value="ECO:0007669"/>
    <property type="project" value="InterPro"/>
</dbReference>
<evidence type="ECO:0000256" key="4">
    <source>
        <dbReference type="ARBA" id="ARBA00022737"/>
    </source>
</evidence>
<proteinExistence type="inferred from homology"/>
<comment type="similarity">
    <text evidence="2">Belongs to the UTP6 family.</text>
</comment>
<dbReference type="InterPro" id="IPR011990">
    <property type="entry name" value="TPR-like_helical_dom_sf"/>
</dbReference>
<dbReference type="PANTHER" id="PTHR23271">
    <property type="entry name" value="HEPATOCELLULAR CARCINOMA-ASSOCIATED ANTIGEN 66"/>
    <property type="match status" value="1"/>
</dbReference>
<dbReference type="Proteomes" id="UP000192578">
    <property type="component" value="Unassembled WGS sequence"/>
</dbReference>
<evidence type="ECO:0000259" key="6">
    <source>
        <dbReference type="Pfam" id="PF08640"/>
    </source>
</evidence>
<dbReference type="PANTHER" id="PTHR23271:SF1">
    <property type="entry name" value="U3 SMALL NUCLEOLAR RNA-ASSOCIATED PROTEIN 6 HOMOLOG"/>
    <property type="match status" value="1"/>
</dbReference>
<name>A0A1W0X5R4_HYPEX</name>
<dbReference type="SMART" id="SM00386">
    <property type="entry name" value="HAT"/>
    <property type="match status" value="5"/>
</dbReference>
<dbReference type="Pfam" id="PF24892">
    <property type="entry name" value="UTP6_C"/>
    <property type="match status" value="1"/>
</dbReference>
<evidence type="ECO:0000256" key="2">
    <source>
        <dbReference type="ARBA" id="ARBA00010734"/>
    </source>
</evidence>
<feature type="domain" description="U3 small nucleolar RNA-associated protein 6 N-terminal" evidence="6">
    <location>
        <begin position="9"/>
        <end position="86"/>
    </location>
</feature>
<dbReference type="SUPFAM" id="SSF48452">
    <property type="entry name" value="TPR-like"/>
    <property type="match status" value="2"/>
</dbReference>
<dbReference type="Pfam" id="PF08640">
    <property type="entry name" value="U3_assoc_6"/>
    <property type="match status" value="1"/>
</dbReference>
<comment type="caution">
    <text evidence="8">The sequence shown here is derived from an EMBL/GenBank/DDBJ whole genome shotgun (WGS) entry which is preliminary data.</text>
</comment>
<evidence type="ECO:0000259" key="7">
    <source>
        <dbReference type="Pfam" id="PF24892"/>
    </source>
</evidence>